<evidence type="ECO:0000256" key="7">
    <source>
        <dbReference type="ARBA" id="ARBA00022840"/>
    </source>
</evidence>
<keyword evidence="5 12" id="KW-0132">Cell division</keyword>
<dbReference type="OrthoDB" id="9800958at2"/>
<feature type="binding site" evidence="12">
    <location>
        <begin position="147"/>
        <end position="148"/>
    </location>
    <ligand>
        <name>UDP-N-acetyl-alpha-D-muramoyl-L-alanyl-D-glutamate</name>
        <dbReference type="ChEBI" id="CHEBI:83900"/>
    </ligand>
</feature>
<dbReference type="AlphaFoldDB" id="A0A1H7I0L3"/>
<evidence type="ECO:0000256" key="8">
    <source>
        <dbReference type="ARBA" id="ARBA00022960"/>
    </source>
</evidence>
<dbReference type="NCBIfam" id="TIGR01085">
    <property type="entry name" value="murE"/>
    <property type="match status" value="1"/>
</dbReference>
<dbReference type="NCBIfam" id="NF001126">
    <property type="entry name" value="PRK00139.1-4"/>
    <property type="match status" value="1"/>
</dbReference>
<evidence type="ECO:0000256" key="3">
    <source>
        <dbReference type="ARBA" id="ARBA00022490"/>
    </source>
</evidence>
<dbReference type="UniPathway" id="UPA00219"/>
<keyword evidence="11 12" id="KW-0961">Cell wall biogenesis/degradation</keyword>
<keyword evidence="10 12" id="KW-0131">Cell cycle</keyword>
<feature type="short sequence motif" description="Meso-diaminopimelate recognition motif" evidence="12">
    <location>
        <begin position="395"/>
        <end position="398"/>
    </location>
</feature>
<evidence type="ECO:0000256" key="6">
    <source>
        <dbReference type="ARBA" id="ARBA00022741"/>
    </source>
</evidence>
<dbReference type="PANTHER" id="PTHR23135">
    <property type="entry name" value="MUR LIGASE FAMILY MEMBER"/>
    <property type="match status" value="1"/>
</dbReference>
<dbReference type="GO" id="GO:0071555">
    <property type="term" value="P:cell wall organization"/>
    <property type="evidence" value="ECO:0007669"/>
    <property type="project" value="UniProtKB-KW"/>
</dbReference>
<dbReference type="Proteomes" id="UP000186015">
    <property type="component" value="Unassembled WGS sequence"/>
</dbReference>
<evidence type="ECO:0000256" key="4">
    <source>
        <dbReference type="ARBA" id="ARBA00022598"/>
    </source>
</evidence>
<feature type="binding site" evidence="12">
    <location>
        <begin position="105"/>
        <end position="111"/>
    </location>
    <ligand>
        <name>ATP</name>
        <dbReference type="ChEBI" id="CHEBI:30616"/>
    </ligand>
</feature>
<dbReference type="RefSeq" id="WP_074830556.1">
    <property type="nucleotide sequence ID" value="NZ_FOAT01000003.1"/>
</dbReference>
<comment type="catalytic activity">
    <reaction evidence="12">
        <text>UDP-N-acetyl-alpha-D-muramoyl-L-alanyl-D-glutamate + meso-2,6-diaminopimelate + ATP = UDP-N-acetyl-alpha-D-muramoyl-L-alanyl-gamma-D-glutamyl-meso-2,6-diaminopimelate + ADP + phosphate + H(+)</text>
        <dbReference type="Rhea" id="RHEA:23676"/>
        <dbReference type="ChEBI" id="CHEBI:15378"/>
        <dbReference type="ChEBI" id="CHEBI:30616"/>
        <dbReference type="ChEBI" id="CHEBI:43474"/>
        <dbReference type="ChEBI" id="CHEBI:57791"/>
        <dbReference type="ChEBI" id="CHEBI:83900"/>
        <dbReference type="ChEBI" id="CHEBI:83905"/>
        <dbReference type="ChEBI" id="CHEBI:456216"/>
        <dbReference type="EC" id="6.3.2.13"/>
    </reaction>
</comment>
<dbReference type="Pfam" id="PF01225">
    <property type="entry name" value="Mur_ligase"/>
    <property type="match status" value="1"/>
</dbReference>
<protein>
    <recommendedName>
        <fullName evidence="12">UDP-N-acetylmuramoyl-L-alanyl-D-glutamate--2,6-diaminopimelate ligase</fullName>
        <ecNumber evidence="12">6.3.2.13</ecNumber>
    </recommendedName>
    <alternativeName>
        <fullName evidence="12">Meso-A2pm-adding enzyme</fullName>
    </alternativeName>
    <alternativeName>
        <fullName evidence="12">Meso-diaminopimelate-adding enzyme</fullName>
    </alternativeName>
    <alternativeName>
        <fullName evidence="12">UDP-MurNAc-L-Ala-D-Glu:meso-diaminopimelate ligase</fullName>
    </alternativeName>
    <alternativeName>
        <fullName evidence="12">UDP-MurNAc-tripeptide synthetase</fullName>
    </alternativeName>
    <alternativeName>
        <fullName evidence="12">UDP-N-acetylmuramyl-tripeptide synthetase</fullName>
    </alternativeName>
</protein>
<evidence type="ECO:0000259" key="15">
    <source>
        <dbReference type="Pfam" id="PF02875"/>
    </source>
</evidence>
<dbReference type="HAMAP" id="MF_00208">
    <property type="entry name" value="MurE"/>
    <property type="match status" value="1"/>
</dbReference>
<dbReference type="SUPFAM" id="SSF53244">
    <property type="entry name" value="MurD-like peptide ligases, peptide-binding domain"/>
    <property type="match status" value="1"/>
</dbReference>
<reference evidence="17 18" key="1">
    <citation type="submission" date="2016-10" db="EMBL/GenBank/DDBJ databases">
        <authorList>
            <person name="de Groot N.N."/>
        </authorList>
    </citation>
    <scope>NUCLEOTIDE SEQUENCE [LARGE SCALE GENOMIC DNA]</scope>
    <source>
        <strain evidence="17 18">KH2T6</strain>
    </source>
</reference>
<dbReference type="GO" id="GO:0004326">
    <property type="term" value="F:tetrahydrofolylpolyglutamate synthase activity"/>
    <property type="evidence" value="ECO:0007669"/>
    <property type="project" value="InterPro"/>
</dbReference>
<dbReference type="Pfam" id="PF02875">
    <property type="entry name" value="Mur_ligase_C"/>
    <property type="match status" value="1"/>
</dbReference>
<sequence length="477" mass="52761">MRLYELINEVAETTLPDMEITGLTSDTRGKVTEGSIFVCIKGKTFDGHDAAKQMLEKGCAAVVCERDLGLEKQIIVEDTRAAFPRLCAAWFRHPERELELIGVTGTNGKTTITTVIKKVLSGFGCKVGLIGTCQNEIGDEIIPTARTTPEPYDLFELFRKMADAGCKYTVMEVSSQGLEQKRVQGCHFRVGVFTNLTQDHLDVHGTMENYYQAKKMLFDICDTAIINIDDKYGKRYTNEIPCPYKTYSVSGSADYRAEDIMLGTDGVKYVFCDGKVKKNVSFNMPGLFNVSNSLAVIACMEEIGYTPCKTIAGFEKIQGVRGRAEIIPTGRDFTVICDYAHTPDALINVLSAIKESAKGKVKCLFGCGGNRDRTKRAPMAAAAAEHADFLIVTSDNPRDEDPDDIINDVLKGLEGKDTPYVRMTDRREAIHWAIKNAEKDDIIVLAGKGHEDYQILAGGVKIHFDEREVVAEALKEL</sequence>
<keyword evidence="6 12" id="KW-0547">Nucleotide-binding</keyword>
<evidence type="ECO:0000256" key="1">
    <source>
        <dbReference type="ARBA" id="ARBA00004752"/>
    </source>
</evidence>
<evidence type="ECO:0000313" key="17">
    <source>
        <dbReference type="EMBL" id="SEK54940.1"/>
    </source>
</evidence>
<dbReference type="GO" id="GO:0008765">
    <property type="term" value="F:UDP-N-acetylmuramoylalanyl-D-glutamate-2,6-diaminopimelate ligase activity"/>
    <property type="evidence" value="ECO:0007669"/>
    <property type="project" value="UniProtKB-UniRule"/>
</dbReference>
<dbReference type="Pfam" id="PF08245">
    <property type="entry name" value="Mur_ligase_M"/>
    <property type="match status" value="1"/>
</dbReference>
<comment type="cofactor">
    <cofactor evidence="12">
        <name>Mg(2+)</name>
        <dbReference type="ChEBI" id="CHEBI:18420"/>
    </cofactor>
</comment>
<feature type="modified residue" description="N6-carboxylysine" evidence="12">
    <location>
        <position position="214"/>
    </location>
</feature>
<dbReference type="GO" id="GO:0005524">
    <property type="term" value="F:ATP binding"/>
    <property type="evidence" value="ECO:0007669"/>
    <property type="project" value="UniProtKB-UniRule"/>
</dbReference>
<keyword evidence="9 12" id="KW-0573">Peptidoglycan synthesis</keyword>
<feature type="binding site" evidence="12">
    <location>
        <position position="174"/>
    </location>
    <ligand>
        <name>UDP-N-acetyl-alpha-D-muramoyl-L-alanyl-D-glutamate</name>
        <dbReference type="ChEBI" id="CHEBI:83900"/>
    </ligand>
</feature>
<comment type="subcellular location">
    <subcellularLocation>
        <location evidence="12 13">Cytoplasm</location>
    </subcellularLocation>
</comment>
<evidence type="ECO:0000256" key="9">
    <source>
        <dbReference type="ARBA" id="ARBA00022984"/>
    </source>
</evidence>
<evidence type="ECO:0000259" key="16">
    <source>
        <dbReference type="Pfam" id="PF08245"/>
    </source>
</evidence>
<dbReference type="InterPro" id="IPR005761">
    <property type="entry name" value="UDP-N-AcMur-Glu-dNH2Pim_ligase"/>
</dbReference>
<evidence type="ECO:0000256" key="5">
    <source>
        <dbReference type="ARBA" id="ARBA00022618"/>
    </source>
</evidence>
<comment type="pathway">
    <text evidence="1 12 13">Cell wall biogenesis; peptidoglycan biosynthesis.</text>
</comment>
<feature type="binding site" evidence="12">
    <location>
        <position position="180"/>
    </location>
    <ligand>
        <name>UDP-N-acetyl-alpha-D-muramoyl-L-alanyl-D-glutamate</name>
        <dbReference type="ChEBI" id="CHEBI:83900"/>
    </ligand>
</feature>
<dbReference type="InterPro" id="IPR036615">
    <property type="entry name" value="Mur_ligase_C_dom_sf"/>
</dbReference>
<evidence type="ECO:0000256" key="11">
    <source>
        <dbReference type="ARBA" id="ARBA00023316"/>
    </source>
</evidence>
<keyword evidence="4 12" id="KW-0436">Ligase</keyword>
<proteinExistence type="inferred from homology"/>
<comment type="caution">
    <text evidence="12">Lacks conserved residue(s) required for the propagation of feature annotation.</text>
</comment>
<dbReference type="SUPFAM" id="SSF53623">
    <property type="entry name" value="MurD-like peptide ligases, catalytic domain"/>
    <property type="match status" value="1"/>
</dbReference>
<feature type="binding site" evidence="12">
    <location>
        <position position="182"/>
    </location>
    <ligand>
        <name>UDP-N-acetyl-alpha-D-muramoyl-L-alanyl-D-glutamate</name>
        <dbReference type="ChEBI" id="CHEBI:83900"/>
    </ligand>
</feature>
<keyword evidence="8 12" id="KW-0133">Cell shape</keyword>
<feature type="domain" description="Mur ligase N-terminal catalytic" evidence="14">
    <location>
        <begin position="20"/>
        <end position="74"/>
    </location>
</feature>
<evidence type="ECO:0000256" key="13">
    <source>
        <dbReference type="RuleBase" id="RU004135"/>
    </source>
</evidence>
<dbReference type="GO" id="GO:0000287">
    <property type="term" value="F:magnesium ion binding"/>
    <property type="evidence" value="ECO:0007669"/>
    <property type="project" value="UniProtKB-UniRule"/>
</dbReference>
<feature type="domain" description="Mur ligase C-terminal" evidence="15">
    <location>
        <begin position="322"/>
        <end position="449"/>
    </location>
</feature>
<dbReference type="GO" id="GO:0005737">
    <property type="term" value="C:cytoplasm"/>
    <property type="evidence" value="ECO:0007669"/>
    <property type="project" value="UniProtKB-SubCell"/>
</dbReference>
<dbReference type="InterPro" id="IPR000713">
    <property type="entry name" value="Mur_ligase_N"/>
</dbReference>
<dbReference type="PANTHER" id="PTHR23135:SF4">
    <property type="entry name" value="UDP-N-ACETYLMURAMOYL-L-ALANYL-D-GLUTAMATE--2,6-DIAMINOPIMELATE LIGASE MURE HOMOLOG, CHLOROPLASTIC"/>
    <property type="match status" value="1"/>
</dbReference>
<dbReference type="InterPro" id="IPR004101">
    <property type="entry name" value="Mur_ligase_C"/>
</dbReference>
<dbReference type="PROSITE" id="PS01011">
    <property type="entry name" value="FOLYLPOLYGLU_SYNT_1"/>
    <property type="match status" value="1"/>
</dbReference>
<comment type="PTM">
    <text evidence="12">Carboxylation is probably crucial for Mg(2+) binding and, consequently, for the gamma-phosphate positioning of ATP.</text>
</comment>
<evidence type="ECO:0000313" key="18">
    <source>
        <dbReference type="Proteomes" id="UP000186015"/>
    </source>
</evidence>
<dbReference type="Gene3D" id="3.40.1390.10">
    <property type="entry name" value="MurE/MurF, N-terminal domain"/>
    <property type="match status" value="1"/>
</dbReference>
<feature type="domain" description="Mur ligase central" evidence="16">
    <location>
        <begin position="103"/>
        <end position="299"/>
    </location>
</feature>
<dbReference type="Gene3D" id="3.40.1190.10">
    <property type="entry name" value="Mur-like, catalytic domain"/>
    <property type="match status" value="1"/>
</dbReference>
<dbReference type="GO" id="GO:0051301">
    <property type="term" value="P:cell division"/>
    <property type="evidence" value="ECO:0007669"/>
    <property type="project" value="UniProtKB-KW"/>
</dbReference>
<dbReference type="SUPFAM" id="SSF63418">
    <property type="entry name" value="MurE/MurF N-terminal domain"/>
    <property type="match status" value="1"/>
</dbReference>
<dbReference type="InterPro" id="IPR035911">
    <property type="entry name" value="MurE/MurF_N"/>
</dbReference>
<dbReference type="InterPro" id="IPR013221">
    <property type="entry name" value="Mur_ligase_cen"/>
</dbReference>
<gene>
    <name evidence="12" type="primary">murE</name>
    <name evidence="17" type="ORF">SAMN05216469_103140</name>
</gene>
<comment type="similarity">
    <text evidence="2 12">Belongs to the MurCDEF family. MurE subfamily.</text>
</comment>
<feature type="binding site" evidence="12">
    <location>
        <position position="447"/>
    </location>
    <ligand>
        <name>meso-2,6-diaminopimelate</name>
        <dbReference type="ChEBI" id="CHEBI:57791"/>
    </ligand>
</feature>
<dbReference type="GO" id="GO:0008360">
    <property type="term" value="P:regulation of cell shape"/>
    <property type="evidence" value="ECO:0007669"/>
    <property type="project" value="UniProtKB-KW"/>
</dbReference>
<feature type="binding site" evidence="12">
    <location>
        <position position="451"/>
    </location>
    <ligand>
        <name>meso-2,6-diaminopimelate</name>
        <dbReference type="ChEBI" id="CHEBI:57791"/>
    </ligand>
</feature>
<evidence type="ECO:0000256" key="2">
    <source>
        <dbReference type="ARBA" id="ARBA00005898"/>
    </source>
</evidence>
<evidence type="ECO:0000256" key="10">
    <source>
        <dbReference type="ARBA" id="ARBA00023306"/>
    </source>
</evidence>
<keyword evidence="7 12" id="KW-0067">ATP-binding</keyword>
<comment type="function">
    <text evidence="12">Catalyzes the addition of meso-diaminopimelic acid to the nucleotide precursor UDP-N-acetylmuramoyl-L-alanyl-D-glutamate (UMAG) in the biosynthesis of bacterial cell-wall peptidoglycan.</text>
</comment>
<feature type="binding site" evidence="12">
    <location>
        <begin position="395"/>
        <end position="398"/>
    </location>
    <ligand>
        <name>meso-2,6-diaminopimelate</name>
        <dbReference type="ChEBI" id="CHEBI:57791"/>
    </ligand>
</feature>
<dbReference type="Gene3D" id="3.90.190.20">
    <property type="entry name" value="Mur ligase, C-terminal domain"/>
    <property type="match status" value="1"/>
</dbReference>
<name>A0A1H7I0L3_RUMAL</name>
<dbReference type="InterPro" id="IPR018109">
    <property type="entry name" value="Folylpolyglutamate_synth_CS"/>
</dbReference>
<feature type="binding site" evidence="12">
    <location>
        <position position="371"/>
    </location>
    <ligand>
        <name>meso-2,6-diaminopimelate</name>
        <dbReference type="ChEBI" id="CHEBI:57791"/>
    </ligand>
</feature>
<organism evidence="17 18">
    <name type="scientific">Ruminococcus albus</name>
    <dbReference type="NCBI Taxonomy" id="1264"/>
    <lineage>
        <taxon>Bacteria</taxon>
        <taxon>Bacillati</taxon>
        <taxon>Bacillota</taxon>
        <taxon>Clostridia</taxon>
        <taxon>Eubacteriales</taxon>
        <taxon>Oscillospiraceae</taxon>
        <taxon>Ruminococcus</taxon>
    </lineage>
</organism>
<evidence type="ECO:0000256" key="12">
    <source>
        <dbReference type="HAMAP-Rule" id="MF_00208"/>
    </source>
</evidence>
<dbReference type="InterPro" id="IPR036565">
    <property type="entry name" value="Mur-like_cat_sf"/>
</dbReference>
<keyword evidence="3 12" id="KW-0963">Cytoplasm</keyword>
<dbReference type="EC" id="6.3.2.13" evidence="12"/>
<dbReference type="EMBL" id="FOAT01000003">
    <property type="protein sequence ID" value="SEK54940.1"/>
    <property type="molecule type" value="Genomic_DNA"/>
</dbReference>
<dbReference type="GO" id="GO:0009252">
    <property type="term" value="P:peptidoglycan biosynthetic process"/>
    <property type="evidence" value="ECO:0007669"/>
    <property type="project" value="UniProtKB-UniRule"/>
</dbReference>
<feature type="binding site" evidence="12">
    <location>
        <position position="27"/>
    </location>
    <ligand>
        <name>UDP-N-acetyl-alpha-D-muramoyl-L-alanyl-D-glutamate</name>
        <dbReference type="ChEBI" id="CHEBI:83900"/>
    </ligand>
</feature>
<keyword evidence="12" id="KW-0460">Magnesium</keyword>
<evidence type="ECO:0000259" key="14">
    <source>
        <dbReference type="Pfam" id="PF01225"/>
    </source>
</evidence>
<accession>A0A1H7I0L3</accession>